<evidence type="ECO:0000313" key="2">
    <source>
        <dbReference type="EMBL" id="GFY40610.1"/>
    </source>
</evidence>
<evidence type="ECO:0000313" key="3">
    <source>
        <dbReference type="Proteomes" id="UP000886998"/>
    </source>
</evidence>
<dbReference type="Proteomes" id="UP000886998">
    <property type="component" value="Unassembled WGS sequence"/>
</dbReference>
<dbReference type="AlphaFoldDB" id="A0A8X6WST1"/>
<name>A0A8X6WST1_9ARAC</name>
<accession>A0A8X6WST1</accession>
<reference evidence="2" key="1">
    <citation type="submission" date="2020-08" db="EMBL/GenBank/DDBJ databases">
        <title>Multicomponent nature underlies the extraordinary mechanical properties of spider dragline silk.</title>
        <authorList>
            <person name="Kono N."/>
            <person name="Nakamura H."/>
            <person name="Mori M."/>
            <person name="Yoshida Y."/>
            <person name="Ohtoshi R."/>
            <person name="Malay A.D."/>
            <person name="Moran D.A.P."/>
            <person name="Tomita M."/>
            <person name="Numata K."/>
            <person name="Arakawa K."/>
        </authorList>
    </citation>
    <scope>NUCLEOTIDE SEQUENCE</scope>
</reference>
<feature type="compositionally biased region" description="Basic and acidic residues" evidence="1">
    <location>
        <begin position="57"/>
        <end position="74"/>
    </location>
</feature>
<feature type="region of interest" description="Disordered" evidence="1">
    <location>
        <begin position="16"/>
        <end position="90"/>
    </location>
</feature>
<dbReference type="EMBL" id="BMAV01001998">
    <property type="protein sequence ID" value="GFY40610.1"/>
    <property type="molecule type" value="Genomic_DNA"/>
</dbReference>
<feature type="compositionally biased region" description="Polar residues" evidence="1">
    <location>
        <begin position="33"/>
        <end position="55"/>
    </location>
</feature>
<sequence>MPRFAFFRNIYFPFSDSEDEGNVIQKQKPPKSSDLQSNRAEINDQSVPDTEGSSKATKKEETTSFSSEKDPSSHKEKKPLLKRVRKRLIS</sequence>
<proteinExistence type="predicted"/>
<comment type="caution">
    <text evidence="2">The sequence shown here is derived from an EMBL/GenBank/DDBJ whole genome shotgun (WGS) entry which is preliminary data.</text>
</comment>
<dbReference type="OrthoDB" id="6459280at2759"/>
<feature type="compositionally biased region" description="Basic residues" evidence="1">
    <location>
        <begin position="75"/>
        <end position="90"/>
    </location>
</feature>
<protein>
    <submittedName>
        <fullName evidence="2">Uncharacterized protein</fullName>
    </submittedName>
</protein>
<evidence type="ECO:0000256" key="1">
    <source>
        <dbReference type="SAM" id="MobiDB-lite"/>
    </source>
</evidence>
<gene>
    <name evidence="2" type="ORF">TNIN_387181</name>
</gene>
<keyword evidence="3" id="KW-1185">Reference proteome</keyword>
<organism evidence="2 3">
    <name type="scientific">Trichonephila inaurata madagascariensis</name>
    <dbReference type="NCBI Taxonomy" id="2747483"/>
    <lineage>
        <taxon>Eukaryota</taxon>
        <taxon>Metazoa</taxon>
        <taxon>Ecdysozoa</taxon>
        <taxon>Arthropoda</taxon>
        <taxon>Chelicerata</taxon>
        <taxon>Arachnida</taxon>
        <taxon>Araneae</taxon>
        <taxon>Araneomorphae</taxon>
        <taxon>Entelegynae</taxon>
        <taxon>Araneoidea</taxon>
        <taxon>Nephilidae</taxon>
        <taxon>Trichonephila</taxon>
        <taxon>Trichonephila inaurata</taxon>
    </lineage>
</organism>